<feature type="transmembrane region" description="Helical" evidence="1">
    <location>
        <begin position="220"/>
        <end position="241"/>
    </location>
</feature>
<feature type="transmembrane region" description="Helical" evidence="1">
    <location>
        <begin position="100"/>
        <end position="121"/>
    </location>
</feature>
<dbReference type="InterPro" id="IPR038770">
    <property type="entry name" value="Na+/solute_symporter_sf"/>
</dbReference>
<sequence length="340" mass="35415">MLITIIDFNNDLHKPTVATDNTTRRKDLRRSDLGRSFAKLMPRGPTLLIVGVLAGLAFPALAVSVRPLMAAAIFVLVLGTFLQVDGVAFRRALGRPLVSLLLPALAMLACPLAVGFAARGAGFRPELIVALVLSVCAPPSTGTAAVARMLGFDATIPLAVTLLSMALAPVTVPLIAAGFAGLALDPLALAARLALLVVGAGALALLLRRQAAAQLARHSRTIDALVLASLLVFAIATMAGVRAQIEAQPATALSFVGLAFACNLALQALGALLTPGPLAERLTTGLILSNRNVGLVWSAMGAAVSPMTALFFAATQFPIYMMPRLIELLVRRERKEKAPS</sequence>
<feature type="transmembrane region" description="Helical" evidence="1">
    <location>
        <begin position="45"/>
        <end position="62"/>
    </location>
</feature>
<name>A0A1H5BN63_9BRAD</name>
<feature type="transmembrane region" description="Helical" evidence="1">
    <location>
        <begin position="159"/>
        <end position="183"/>
    </location>
</feature>
<dbReference type="AlphaFoldDB" id="A0A1H5BN63"/>
<evidence type="ECO:0000313" key="2">
    <source>
        <dbReference type="EMBL" id="SED56069.1"/>
    </source>
</evidence>
<organism evidence="2 3">
    <name type="scientific">Bradyrhizobium erythrophlei</name>
    <dbReference type="NCBI Taxonomy" id="1437360"/>
    <lineage>
        <taxon>Bacteria</taxon>
        <taxon>Pseudomonadati</taxon>
        <taxon>Pseudomonadota</taxon>
        <taxon>Alphaproteobacteria</taxon>
        <taxon>Hyphomicrobiales</taxon>
        <taxon>Nitrobacteraceae</taxon>
        <taxon>Bradyrhizobium</taxon>
    </lineage>
</organism>
<feature type="transmembrane region" description="Helical" evidence="1">
    <location>
        <begin position="189"/>
        <end position="208"/>
    </location>
</feature>
<keyword evidence="1" id="KW-0812">Transmembrane</keyword>
<protein>
    <submittedName>
        <fullName evidence="2">Bile acid:Na+ symporter, BASS family</fullName>
    </submittedName>
</protein>
<feature type="transmembrane region" description="Helical" evidence="1">
    <location>
        <begin position="294"/>
        <end position="314"/>
    </location>
</feature>
<accession>A0A1H5BN63</accession>
<proteinExistence type="predicted"/>
<keyword evidence="1" id="KW-0472">Membrane</keyword>
<keyword evidence="1" id="KW-1133">Transmembrane helix</keyword>
<gene>
    <name evidence="2" type="ORF">SAMN05444164_5103</name>
</gene>
<feature type="transmembrane region" description="Helical" evidence="1">
    <location>
        <begin position="253"/>
        <end position="273"/>
    </location>
</feature>
<feature type="transmembrane region" description="Helical" evidence="1">
    <location>
        <begin position="68"/>
        <end position="88"/>
    </location>
</feature>
<dbReference type="EMBL" id="FNTH01000001">
    <property type="protein sequence ID" value="SED56069.1"/>
    <property type="molecule type" value="Genomic_DNA"/>
</dbReference>
<reference evidence="2 3" key="1">
    <citation type="submission" date="2016-10" db="EMBL/GenBank/DDBJ databases">
        <authorList>
            <person name="de Groot N.N."/>
        </authorList>
    </citation>
    <scope>NUCLEOTIDE SEQUENCE [LARGE SCALE GENOMIC DNA]</scope>
    <source>
        <strain evidence="2 3">MT12</strain>
    </source>
</reference>
<evidence type="ECO:0000256" key="1">
    <source>
        <dbReference type="SAM" id="Phobius"/>
    </source>
</evidence>
<evidence type="ECO:0000313" key="3">
    <source>
        <dbReference type="Proteomes" id="UP000198992"/>
    </source>
</evidence>
<feature type="transmembrane region" description="Helical" evidence="1">
    <location>
        <begin position="127"/>
        <end position="147"/>
    </location>
</feature>
<dbReference type="Proteomes" id="UP000198992">
    <property type="component" value="Unassembled WGS sequence"/>
</dbReference>
<dbReference type="Gene3D" id="1.20.1530.20">
    <property type="match status" value="1"/>
</dbReference>